<evidence type="ECO:0000313" key="2">
    <source>
        <dbReference type="Proteomes" id="UP000790709"/>
    </source>
</evidence>
<dbReference type="EMBL" id="MU266758">
    <property type="protein sequence ID" value="KAH7918625.1"/>
    <property type="molecule type" value="Genomic_DNA"/>
</dbReference>
<name>A0ACB8AYY9_9AGAM</name>
<organism evidence="1 2">
    <name type="scientific">Leucogyrophana mollusca</name>
    <dbReference type="NCBI Taxonomy" id="85980"/>
    <lineage>
        <taxon>Eukaryota</taxon>
        <taxon>Fungi</taxon>
        <taxon>Dikarya</taxon>
        <taxon>Basidiomycota</taxon>
        <taxon>Agaricomycotina</taxon>
        <taxon>Agaricomycetes</taxon>
        <taxon>Agaricomycetidae</taxon>
        <taxon>Boletales</taxon>
        <taxon>Boletales incertae sedis</taxon>
        <taxon>Leucogyrophana</taxon>
    </lineage>
</organism>
<proteinExistence type="predicted"/>
<comment type="caution">
    <text evidence="1">The sequence shown here is derived from an EMBL/GenBank/DDBJ whole genome shotgun (WGS) entry which is preliminary data.</text>
</comment>
<sequence length="369" mass="41048">MNTLDGYLAQHETKFWLGGPAVVGRVLELDALCIVARMLAMLKEPQRRVLLLGQRGPQAQSLIDLMQKLLDSFNLDNVRSFLVNILVELSKRSRLYPQRLVLPNIDIRGSQITGGTFGDVWKGDLNGRAVAVKMMRVFDSRDVQALMKAYSKEAVLWAQLSSPYVLPFCGVYCADEPSPRACLVSPWMDKGTLPQYLKNNPAANRLQLMLDVALGLEYLHSFCSPIIHGDLKGLNILITSGLKACIADFGLSIIAQDSKIHFTVTATTNGQGSTPWMAPELLDCDSPERRRKSCASDIYAFGCVGYEIYAGRPPFSEHHSPMMAIVRNLQLRRPASTELDNAVWELIQKCRDTNPASRPNASEVVQQLR</sequence>
<accession>A0ACB8AYY9</accession>
<keyword evidence="2" id="KW-1185">Reference proteome</keyword>
<evidence type="ECO:0000313" key="1">
    <source>
        <dbReference type="EMBL" id="KAH7918625.1"/>
    </source>
</evidence>
<dbReference type="Proteomes" id="UP000790709">
    <property type="component" value="Unassembled WGS sequence"/>
</dbReference>
<gene>
    <name evidence="1" type="ORF">BV22DRAFT_903032</name>
</gene>
<reference evidence="1" key="1">
    <citation type="journal article" date="2021" name="New Phytol.">
        <title>Evolutionary innovations through gain and loss of genes in the ectomycorrhizal Boletales.</title>
        <authorList>
            <person name="Wu G."/>
            <person name="Miyauchi S."/>
            <person name="Morin E."/>
            <person name="Kuo A."/>
            <person name="Drula E."/>
            <person name="Varga T."/>
            <person name="Kohler A."/>
            <person name="Feng B."/>
            <person name="Cao Y."/>
            <person name="Lipzen A."/>
            <person name="Daum C."/>
            <person name="Hundley H."/>
            <person name="Pangilinan J."/>
            <person name="Johnson J."/>
            <person name="Barry K."/>
            <person name="LaButti K."/>
            <person name="Ng V."/>
            <person name="Ahrendt S."/>
            <person name="Min B."/>
            <person name="Choi I.G."/>
            <person name="Park H."/>
            <person name="Plett J.M."/>
            <person name="Magnuson J."/>
            <person name="Spatafora J.W."/>
            <person name="Nagy L.G."/>
            <person name="Henrissat B."/>
            <person name="Grigoriev I.V."/>
            <person name="Yang Z.L."/>
            <person name="Xu J."/>
            <person name="Martin F.M."/>
        </authorList>
    </citation>
    <scope>NUCLEOTIDE SEQUENCE</scope>
    <source>
        <strain evidence="1">KUC20120723A-06</strain>
    </source>
</reference>
<protein>
    <submittedName>
        <fullName evidence="1">Kinase-like protein</fullName>
    </submittedName>
</protein>